<comment type="subcellular location">
    <subcellularLocation>
        <location evidence="1">Cell envelope</location>
    </subcellularLocation>
</comment>
<evidence type="ECO:0000313" key="8">
    <source>
        <dbReference type="Proteomes" id="UP000281128"/>
    </source>
</evidence>
<dbReference type="EMBL" id="RAPE01000004">
    <property type="protein sequence ID" value="RKF13561.1"/>
    <property type="molecule type" value="Genomic_DNA"/>
</dbReference>
<dbReference type="Gene3D" id="3.30.450.40">
    <property type="match status" value="1"/>
</dbReference>
<dbReference type="SUPFAM" id="SSF111369">
    <property type="entry name" value="HlyD-like secretion proteins"/>
    <property type="match status" value="1"/>
</dbReference>
<evidence type="ECO:0000256" key="4">
    <source>
        <dbReference type="SAM" id="MobiDB-lite"/>
    </source>
</evidence>
<feature type="domain" description="CzcB-like barrel-sandwich hybrid" evidence="6">
    <location>
        <begin position="391"/>
        <end position="512"/>
    </location>
</feature>
<dbReference type="Gene3D" id="2.40.50.100">
    <property type="match status" value="1"/>
</dbReference>
<dbReference type="OrthoDB" id="9806939at2"/>
<proteinExistence type="predicted"/>
<dbReference type="RefSeq" id="WP_121168358.1">
    <property type="nucleotide sequence ID" value="NZ_RAPE01000004.1"/>
</dbReference>
<dbReference type="Gene3D" id="1.10.287.470">
    <property type="entry name" value="Helix hairpin bin"/>
    <property type="match status" value="1"/>
</dbReference>
<reference evidence="7 8" key="1">
    <citation type="submission" date="2018-09" db="EMBL/GenBank/DDBJ databases">
        <title>Roseovarius spongiae sp. nov., isolated from a marine sponge.</title>
        <authorList>
            <person name="Zhuang L."/>
            <person name="Luo L."/>
        </authorList>
    </citation>
    <scope>NUCLEOTIDE SEQUENCE [LARGE SCALE GENOMIC DNA]</scope>
    <source>
        <strain evidence="7 8">HN-E21</strain>
    </source>
</reference>
<comment type="caution">
    <text evidence="7">The sequence shown here is derived from an EMBL/GenBank/DDBJ whole genome shotgun (WGS) entry which is preliminary data.</text>
</comment>
<dbReference type="SUPFAM" id="SSF55781">
    <property type="entry name" value="GAF domain-like"/>
    <property type="match status" value="1"/>
</dbReference>
<accession>A0A3A8AUG1</accession>
<feature type="domain" description="GAF" evidence="5">
    <location>
        <begin position="189"/>
        <end position="312"/>
    </location>
</feature>
<gene>
    <name evidence="7" type="ORF">D6850_14850</name>
</gene>
<evidence type="ECO:0000256" key="2">
    <source>
        <dbReference type="ARBA" id="ARBA00023054"/>
    </source>
</evidence>
<keyword evidence="2 3" id="KW-0175">Coiled coil</keyword>
<dbReference type="GO" id="GO:0030313">
    <property type="term" value="C:cell envelope"/>
    <property type="evidence" value="ECO:0007669"/>
    <property type="project" value="UniProtKB-SubCell"/>
</dbReference>
<feature type="coiled-coil region" evidence="3">
    <location>
        <begin position="422"/>
        <end position="449"/>
    </location>
</feature>
<evidence type="ECO:0000256" key="1">
    <source>
        <dbReference type="ARBA" id="ARBA00004196"/>
    </source>
</evidence>
<evidence type="ECO:0000259" key="5">
    <source>
        <dbReference type="Pfam" id="PF01590"/>
    </source>
</evidence>
<dbReference type="PANTHER" id="PTHR32347:SF23">
    <property type="entry name" value="BLL5650 PROTEIN"/>
    <property type="match status" value="1"/>
</dbReference>
<keyword evidence="8" id="KW-1185">Reference proteome</keyword>
<dbReference type="InterPro" id="IPR003018">
    <property type="entry name" value="GAF"/>
</dbReference>
<evidence type="ECO:0000259" key="6">
    <source>
        <dbReference type="Pfam" id="PF25973"/>
    </source>
</evidence>
<dbReference type="InterPro" id="IPR050465">
    <property type="entry name" value="UPF0194_transport"/>
</dbReference>
<protein>
    <submittedName>
        <fullName evidence="7">HlyD family efflux transporter periplasmic adaptor subunit</fullName>
    </submittedName>
</protein>
<dbReference type="Proteomes" id="UP000281128">
    <property type="component" value="Unassembled WGS sequence"/>
</dbReference>
<evidence type="ECO:0000313" key="7">
    <source>
        <dbReference type="EMBL" id="RKF13561.1"/>
    </source>
</evidence>
<dbReference type="Pfam" id="PF25973">
    <property type="entry name" value="BSH_CzcB"/>
    <property type="match status" value="1"/>
</dbReference>
<organism evidence="7 8">
    <name type="scientific">Roseovarius spongiae</name>
    <dbReference type="NCBI Taxonomy" id="2320272"/>
    <lineage>
        <taxon>Bacteria</taxon>
        <taxon>Pseudomonadati</taxon>
        <taxon>Pseudomonadota</taxon>
        <taxon>Alphaproteobacteria</taxon>
        <taxon>Rhodobacterales</taxon>
        <taxon>Roseobacteraceae</taxon>
        <taxon>Roseovarius</taxon>
    </lineage>
</organism>
<sequence length="620" mass="65162">MENRPITRDTPAPEVGEAPAPADPWRAFLDPDDGAAFLSGWLAIACERIGSARAGVLFLRGDGGRLGVAARWQVAEAETERFVTLAEALLRKPEPLLQRGEEDTLLGYPIDSGGTVQGVLVLALATHPDGATMRALMRELHWSCGWIEARLMQGQAALGRRQASSAQLVTGLLAACDAHERFDGAALALVNAIPGLTGFDLAALGMLRRGRVRFEALSRVAAFGRKSERVAAFEAAMDEALAQGEPVTWPAPQDGRQMIDAAHRALGRMLGAGALISAPLTVRGQPVGVLLLERGREGDAAVALAEGTADELQLVAAALAPLLKAKYDERRLISGRLRDWAGRGLSAVFGRRPAITLAAIVAALALALPFVITAELRVRADASVEGAQQQAAVAPVDGFLAEAPARAGQEVRTGDVLARLDSRDLALEAAAAEARIAEARQSLREALAEGDRAAAAIANADLAEARAAADLAAARLDRLTVTAPIDGLIVSGDLSQRIGAPVARGDTLFEVAATDGWRLRIDVSEYDLGLVAPGQEGRAVLAGLPDTPVPFRVESIAAVSDPGEGENRFRVDATVSAPPPGLRPGLEGIAKIAAGETTLAHAWLRGTLVRARLLLWRWLP</sequence>
<dbReference type="Pfam" id="PF01590">
    <property type="entry name" value="GAF"/>
    <property type="match status" value="1"/>
</dbReference>
<dbReference type="InterPro" id="IPR058647">
    <property type="entry name" value="BSH_CzcB-like"/>
</dbReference>
<name>A0A3A8AUG1_9RHOB</name>
<evidence type="ECO:0000256" key="3">
    <source>
        <dbReference type="SAM" id="Coils"/>
    </source>
</evidence>
<feature type="region of interest" description="Disordered" evidence="4">
    <location>
        <begin position="1"/>
        <end position="23"/>
    </location>
</feature>
<dbReference type="PANTHER" id="PTHR32347">
    <property type="entry name" value="EFFLUX SYSTEM COMPONENT YKNX-RELATED"/>
    <property type="match status" value="1"/>
</dbReference>
<dbReference type="AlphaFoldDB" id="A0A3A8AUG1"/>
<dbReference type="InterPro" id="IPR029016">
    <property type="entry name" value="GAF-like_dom_sf"/>
</dbReference>
<feature type="compositionally biased region" description="Low complexity" evidence="4">
    <location>
        <begin position="12"/>
        <end position="23"/>
    </location>
</feature>
<dbReference type="Gene3D" id="2.40.30.170">
    <property type="match status" value="1"/>
</dbReference>